<dbReference type="HOGENOM" id="CLU_1049424_0_0_4"/>
<dbReference type="BioCyc" id="TASI1091495:G13GE-439-MONOMER"/>
<dbReference type="KEGG" id="tat:KUM_0440"/>
<name>I7JLW7_9BURK</name>
<sequence length="265" mass="30520">MNELYGLYRSKLIMNSLLEFNNIEMNFKFFNKREYGLKDNFIFASKAFPTKESKYITGKDIREAKEGLSLSYDLVTEAIKNREFKNFSLNAGSILVTLIPISKVFLNFLTKNNLSFKSPKNNSPHQYHHAIALHTLAHIEYHHGKSSNGTYMSKGSVLSLVDLLVSPKIENIHLGKSKGSERRIVIYSNKNDKKQIKIVEIVSNRKKELIVVGGFYVEKRTRPLDVTKSPLAERPKRERGFSISIENNFLMVNKVYYVFGYIKPI</sequence>
<evidence type="ECO:0000313" key="1">
    <source>
        <dbReference type="EMBL" id="CCG19238.1"/>
    </source>
</evidence>
<proteinExistence type="predicted"/>
<dbReference type="AlphaFoldDB" id="I7JLW7"/>
<dbReference type="RefSeq" id="WP_015551367.1">
    <property type="nucleotide sequence ID" value="NC_021033.1"/>
</dbReference>
<dbReference type="EMBL" id="HE681424">
    <property type="protein sequence ID" value="CCG19238.1"/>
    <property type="molecule type" value="Genomic_DNA"/>
</dbReference>
<protein>
    <submittedName>
        <fullName evidence="1">Uncharacterized protein</fullName>
    </submittedName>
</protein>
<organism evidence="1">
    <name type="scientific">Taylorella asinigenitalis 14/45</name>
    <dbReference type="NCBI Taxonomy" id="1091495"/>
    <lineage>
        <taxon>Bacteria</taxon>
        <taxon>Pseudomonadati</taxon>
        <taxon>Pseudomonadota</taxon>
        <taxon>Betaproteobacteria</taxon>
        <taxon>Burkholderiales</taxon>
        <taxon>Alcaligenaceae</taxon>
        <taxon>Taylorella</taxon>
    </lineage>
</organism>
<reference evidence="1" key="1">
    <citation type="journal article" date="2012" name="Vet. Microbiol.">
        <title>Comparative genomic analyses of the Taylorellae.</title>
        <authorList>
            <person name="Hauser H."/>
            <person name="Richter D.C."/>
            <person name="van Tonder A."/>
            <person name="Clark L."/>
            <person name="Preston A."/>
        </authorList>
    </citation>
    <scope>NUCLEOTIDE SEQUENCE</scope>
    <source>
        <strain evidence="1">14/45</strain>
    </source>
</reference>
<gene>
    <name evidence="1" type="ORF">KUM_0440</name>
</gene>
<accession>I7JLW7</accession>